<dbReference type="EMBL" id="JAVRRT010000010">
    <property type="protein sequence ID" value="KAK5167985.1"/>
    <property type="molecule type" value="Genomic_DNA"/>
</dbReference>
<dbReference type="CDD" id="cd04301">
    <property type="entry name" value="NAT_SF"/>
    <property type="match status" value="1"/>
</dbReference>
<evidence type="ECO:0000256" key="1">
    <source>
        <dbReference type="SAM" id="MobiDB-lite"/>
    </source>
</evidence>
<dbReference type="Proteomes" id="UP001337655">
    <property type="component" value="Unassembled WGS sequence"/>
</dbReference>
<dbReference type="PROSITE" id="PS51186">
    <property type="entry name" value="GNAT"/>
    <property type="match status" value="1"/>
</dbReference>
<name>A0AAV9P8K9_9PEZI</name>
<dbReference type="GeneID" id="89927892"/>
<reference evidence="3 4" key="1">
    <citation type="submission" date="2023-08" db="EMBL/GenBank/DDBJ databases">
        <title>Black Yeasts Isolated from many extreme environments.</title>
        <authorList>
            <person name="Coleine C."/>
            <person name="Stajich J.E."/>
            <person name="Selbmann L."/>
        </authorList>
    </citation>
    <scope>NUCLEOTIDE SEQUENCE [LARGE SCALE GENOMIC DNA]</scope>
    <source>
        <strain evidence="3 4">CCFEE 5935</strain>
    </source>
</reference>
<keyword evidence="4" id="KW-1185">Reference proteome</keyword>
<comment type="caution">
    <text evidence="3">The sequence shown here is derived from an EMBL/GenBank/DDBJ whole genome shotgun (WGS) entry which is preliminary data.</text>
</comment>
<accession>A0AAV9P8K9</accession>
<evidence type="ECO:0000313" key="4">
    <source>
        <dbReference type="Proteomes" id="UP001337655"/>
    </source>
</evidence>
<protein>
    <recommendedName>
        <fullName evidence="2">N-acetyltransferase domain-containing protein</fullName>
    </recommendedName>
</protein>
<gene>
    <name evidence="3" type="ORF">LTR77_006552</name>
</gene>
<dbReference type="SUPFAM" id="SSF55729">
    <property type="entry name" value="Acyl-CoA N-acyltransferases (Nat)"/>
    <property type="match status" value="1"/>
</dbReference>
<dbReference type="InterPro" id="IPR000182">
    <property type="entry name" value="GNAT_dom"/>
</dbReference>
<dbReference type="RefSeq" id="XP_064657595.1">
    <property type="nucleotide sequence ID" value="XM_064803794.1"/>
</dbReference>
<sequence>MPLNISPLLHSDIPAFALVEAAAAAHWPFALAMEVPGTPRTVFVEDWARQTLDKPNARWMKVSDAETGEMVSAALWHIPARDSEEGVEGEGGKRREEEGVGQPDPMPLLLAAERAWKVFEKEWIGDRPYALLSLLVTHPHHQRRGAGTLLVKQFCRDADAQGLLSAVTASEAGEAVYAKQGFVVKKVDPMDLRPYGVDATDLKRRMLREVGSDEVAR</sequence>
<dbReference type="InterPro" id="IPR016181">
    <property type="entry name" value="Acyl_CoA_acyltransferase"/>
</dbReference>
<dbReference type="Gene3D" id="3.40.630.30">
    <property type="match status" value="1"/>
</dbReference>
<dbReference type="GO" id="GO:0016747">
    <property type="term" value="F:acyltransferase activity, transferring groups other than amino-acyl groups"/>
    <property type="evidence" value="ECO:0007669"/>
    <property type="project" value="InterPro"/>
</dbReference>
<proteinExistence type="predicted"/>
<dbReference type="InterPro" id="IPR052523">
    <property type="entry name" value="Trichothecene_AcTrans"/>
</dbReference>
<dbReference type="PANTHER" id="PTHR42791">
    <property type="entry name" value="GNAT FAMILY ACETYLTRANSFERASE"/>
    <property type="match status" value="1"/>
</dbReference>
<evidence type="ECO:0000313" key="3">
    <source>
        <dbReference type="EMBL" id="KAK5167985.1"/>
    </source>
</evidence>
<organism evidence="3 4">
    <name type="scientific">Saxophila tyrrhenica</name>
    <dbReference type="NCBI Taxonomy" id="1690608"/>
    <lineage>
        <taxon>Eukaryota</taxon>
        <taxon>Fungi</taxon>
        <taxon>Dikarya</taxon>
        <taxon>Ascomycota</taxon>
        <taxon>Pezizomycotina</taxon>
        <taxon>Dothideomycetes</taxon>
        <taxon>Dothideomycetidae</taxon>
        <taxon>Mycosphaerellales</taxon>
        <taxon>Extremaceae</taxon>
        <taxon>Saxophila</taxon>
    </lineage>
</organism>
<dbReference type="PANTHER" id="PTHR42791:SF14">
    <property type="entry name" value="N-ACETYLTRANSFERASE DOMAIN-CONTAINING PROTEIN"/>
    <property type="match status" value="1"/>
</dbReference>
<evidence type="ECO:0000259" key="2">
    <source>
        <dbReference type="PROSITE" id="PS51186"/>
    </source>
</evidence>
<feature type="region of interest" description="Disordered" evidence="1">
    <location>
        <begin position="82"/>
        <end position="104"/>
    </location>
</feature>
<feature type="compositionally biased region" description="Basic and acidic residues" evidence="1">
    <location>
        <begin position="82"/>
        <end position="98"/>
    </location>
</feature>
<dbReference type="Pfam" id="PF13508">
    <property type="entry name" value="Acetyltransf_7"/>
    <property type="match status" value="1"/>
</dbReference>
<feature type="domain" description="N-acetyltransferase" evidence="2">
    <location>
        <begin position="60"/>
        <end position="207"/>
    </location>
</feature>
<dbReference type="AlphaFoldDB" id="A0AAV9P8K9"/>